<feature type="compositionally biased region" description="Basic residues" evidence="1">
    <location>
        <begin position="354"/>
        <end position="366"/>
    </location>
</feature>
<evidence type="ECO:0000313" key="3">
    <source>
        <dbReference type="WBParaSite" id="Csp11.Scaffold630.g17865.t1"/>
    </source>
</evidence>
<feature type="compositionally biased region" description="Basic and acidic residues" evidence="1">
    <location>
        <begin position="245"/>
        <end position="254"/>
    </location>
</feature>
<dbReference type="Proteomes" id="UP000095282">
    <property type="component" value="Unplaced"/>
</dbReference>
<evidence type="ECO:0000313" key="2">
    <source>
        <dbReference type="Proteomes" id="UP000095282"/>
    </source>
</evidence>
<name>A0A1I7UNW7_9PELO</name>
<keyword evidence="2" id="KW-1185">Reference proteome</keyword>
<dbReference type="AlphaFoldDB" id="A0A1I7UNW7"/>
<feature type="region of interest" description="Disordered" evidence="1">
    <location>
        <begin position="230"/>
        <end position="366"/>
    </location>
</feature>
<organism evidence="2 3">
    <name type="scientific">Caenorhabditis tropicalis</name>
    <dbReference type="NCBI Taxonomy" id="1561998"/>
    <lineage>
        <taxon>Eukaryota</taxon>
        <taxon>Metazoa</taxon>
        <taxon>Ecdysozoa</taxon>
        <taxon>Nematoda</taxon>
        <taxon>Chromadorea</taxon>
        <taxon>Rhabditida</taxon>
        <taxon>Rhabditina</taxon>
        <taxon>Rhabditomorpha</taxon>
        <taxon>Rhabditoidea</taxon>
        <taxon>Rhabditidae</taxon>
        <taxon>Peloderinae</taxon>
        <taxon>Caenorhabditis</taxon>
    </lineage>
</organism>
<sequence>MCDWREPGKEIQVPLGGSQLIQITNQIEQTLELQICLFSSRFKLIDGVQRHFDDWEINSTLKQKESIVFCLKDGGSVDLRTELESITEEGMLRIRFKSPENPSLDHTLADIEIKLTPDTPSFKELRKRKHHSADWIREPFYHHKLDENISVEPISESKYANGFPKTVKTPELTKEQRKWKEIREKAILEKKKERLEWWMERERERREYRRERKEELRKLKELKKKKLDEKKEENCSKNFETSVKPTEKTLKDPEASVISVKSTKKSERSVKISEKTMKDPETSVKRLEKSETSAITSKRSANRSECQSKVTETGEASECSKSGKSINSTKRTEISEETKKEEDSMNQGKEKNLEKKKKKKRRCVIS</sequence>
<protein>
    <submittedName>
        <fullName evidence="3">Coilin</fullName>
    </submittedName>
</protein>
<feature type="compositionally biased region" description="Polar residues" evidence="1">
    <location>
        <begin position="319"/>
        <end position="329"/>
    </location>
</feature>
<accession>A0A1I7UNW7</accession>
<dbReference type="WBParaSite" id="Csp11.Scaffold630.g17865.t1">
    <property type="protein sequence ID" value="Csp11.Scaffold630.g17865.t1"/>
    <property type="gene ID" value="Csp11.Scaffold630.g17865"/>
</dbReference>
<feature type="compositionally biased region" description="Basic and acidic residues" evidence="1">
    <location>
        <begin position="330"/>
        <end position="353"/>
    </location>
</feature>
<feature type="compositionally biased region" description="Polar residues" evidence="1">
    <location>
        <begin position="292"/>
        <end position="311"/>
    </location>
</feature>
<reference evidence="3" key="1">
    <citation type="submission" date="2016-11" db="UniProtKB">
        <authorList>
            <consortium name="WormBaseParasite"/>
        </authorList>
    </citation>
    <scope>IDENTIFICATION</scope>
</reference>
<proteinExistence type="predicted"/>
<evidence type="ECO:0000256" key="1">
    <source>
        <dbReference type="SAM" id="MobiDB-lite"/>
    </source>
</evidence>
<feature type="compositionally biased region" description="Basic and acidic residues" evidence="1">
    <location>
        <begin position="264"/>
        <end position="291"/>
    </location>
</feature>